<feature type="transmembrane region" description="Helical" evidence="1">
    <location>
        <begin position="159"/>
        <end position="176"/>
    </location>
</feature>
<proteinExistence type="predicted"/>
<feature type="transmembrane region" description="Helical" evidence="1">
    <location>
        <begin position="298"/>
        <end position="316"/>
    </location>
</feature>
<feature type="transmembrane region" description="Helical" evidence="1">
    <location>
        <begin position="240"/>
        <end position="260"/>
    </location>
</feature>
<organism evidence="3 4">
    <name type="scientific">Salmonella enterica subsp. arizonae</name>
    <dbReference type="NCBI Taxonomy" id="59203"/>
    <lineage>
        <taxon>Bacteria</taxon>
        <taxon>Pseudomonadati</taxon>
        <taxon>Pseudomonadota</taxon>
        <taxon>Gammaproteobacteria</taxon>
        <taxon>Enterobacterales</taxon>
        <taxon>Enterobacteriaceae</taxon>
        <taxon>Salmonella</taxon>
    </lineage>
</organism>
<keyword evidence="3" id="KW-0808">Transferase</keyword>
<dbReference type="InterPro" id="IPR050879">
    <property type="entry name" value="Acyltransferase_3"/>
</dbReference>
<dbReference type="PANTHER" id="PTHR23028:SF131">
    <property type="entry name" value="BLR2367 PROTEIN"/>
    <property type="match status" value="1"/>
</dbReference>
<feature type="transmembrane region" description="Helical" evidence="1">
    <location>
        <begin position="41"/>
        <end position="61"/>
    </location>
</feature>
<keyword evidence="1" id="KW-0472">Membrane</keyword>
<name>A0A6C8ME68_SALER</name>
<dbReference type="Proteomes" id="UP000322837">
    <property type="component" value="Unassembled WGS sequence"/>
</dbReference>
<feature type="transmembrane region" description="Helical" evidence="1">
    <location>
        <begin position="125"/>
        <end position="147"/>
    </location>
</feature>
<comment type="caution">
    <text evidence="3">The sequence shown here is derived from an EMBL/GenBank/DDBJ whole genome shotgun (WGS) entry which is preliminary data.</text>
</comment>
<keyword evidence="1" id="KW-1133">Transmembrane helix</keyword>
<dbReference type="AlphaFoldDB" id="A0A6C8ME68"/>
<keyword evidence="1" id="KW-0812">Transmembrane</keyword>
<dbReference type="EMBL" id="VXJW01000010">
    <property type="protein sequence ID" value="KAA8662452.1"/>
    <property type="molecule type" value="Genomic_DNA"/>
</dbReference>
<evidence type="ECO:0000256" key="1">
    <source>
        <dbReference type="SAM" id="Phobius"/>
    </source>
</evidence>
<feature type="transmembrane region" description="Helical" evidence="1">
    <location>
        <begin position="12"/>
        <end position="29"/>
    </location>
</feature>
<reference evidence="3 4" key="1">
    <citation type="submission" date="2019-09" db="EMBL/GenBank/DDBJ databases">
        <title>Draft genome sequence of various Type strains from the CCUG.</title>
        <authorList>
            <person name="Pineiro-Iglesias B."/>
            <person name="Tunovic T."/>
            <person name="Unosson C."/>
            <person name="Inganas E."/>
            <person name="Ohlen M."/>
            <person name="Cardew S."/>
            <person name="Jensie-Markopoulos S."/>
            <person name="Salva-Serra F."/>
            <person name="Jaen-Luchoro D."/>
            <person name="Karlsson R."/>
            <person name="Svensson-Stadler L."/>
            <person name="Chun J."/>
            <person name="Moore E."/>
        </authorList>
    </citation>
    <scope>NUCLEOTIDE SEQUENCE [LARGE SCALE GENOMIC DNA]</scope>
    <source>
        <strain evidence="3 4">CCUG 6322T</strain>
    </source>
</reference>
<feature type="transmembrane region" description="Helical" evidence="1">
    <location>
        <begin position="196"/>
        <end position="219"/>
    </location>
</feature>
<gene>
    <name evidence="3" type="ORF">F4V61_17040</name>
</gene>
<evidence type="ECO:0000259" key="2">
    <source>
        <dbReference type="Pfam" id="PF01757"/>
    </source>
</evidence>
<feature type="transmembrane region" description="Helical" evidence="1">
    <location>
        <begin position="266"/>
        <end position="286"/>
    </location>
</feature>
<dbReference type="Pfam" id="PF01757">
    <property type="entry name" value="Acyl_transf_3"/>
    <property type="match status" value="1"/>
</dbReference>
<protein>
    <submittedName>
        <fullName evidence="3">Acyltransferase</fullName>
    </submittedName>
</protein>
<dbReference type="RefSeq" id="WP_141029343.1">
    <property type="nucleotide sequence ID" value="NZ_DACWUK010000012.1"/>
</dbReference>
<evidence type="ECO:0000313" key="3">
    <source>
        <dbReference type="EMBL" id="KAA8662452.1"/>
    </source>
</evidence>
<dbReference type="GO" id="GO:0016020">
    <property type="term" value="C:membrane"/>
    <property type="evidence" value="ECO:0007669"/>
    <property type="project" value="TreeGrafter"/>
</dbReference>
<dbReference type="PANTHER" id="PTHR23028">
    <property type="entry name" value="ACETYLTRANSFERASE"/>
    <property type="match status" value="1"/>
</dbReference>
<dbReference type="GO" id="GO:0000271">
    <property type="term" value="P:polysaccharide biosynthetic process"/>
    <property type="evidence" value="ECO:0007669"/>
    <property type="project" value="TreeGrafter"/>
</dbReference>
<feature type="transmembrane region" description="Helical" evidence="1">
    <location>
        <begin position="82"/>
        <end position="99"/>
    </location>
</feature>
<evidence type="ECO:0000313" key="4">
    <source>
        <dbReference type="Proteomes" id="UP000322837"/>
    </source>
</evidence>
<dbReference type="InterPro" id="IPR002656">
    <property type="entry name" value="Acyl_transf_3_dom"/>
</dbReference>
<sequence length="374" mass="43031">MARVKISSIHYLRGIAALMVVFYHLRTTLNNVYAQSDLGDIMFGYGAFGVDLFFVISGYIICYSTEKKEYRMQVKYVIRRIFRIYPLLIVSLLVFFLFVDDASKINVLIRSAVPLNANYSAGSPFFGYNLLSPAWTLTYEIAFYIIFLASFTLSHRYRWLMSSVIIILLVCGIQKWQVGSVTFNAYNNNSFKDGSFWHAPLTFLASPLFIDFVYGICIYKIHSIIKNINVTERLISWIKAFSLFIFALAILEIFSTQVYGHGPLLWGLWCAILLLSGLLYETFATIPKSKILHFLGDISYSLYLTHAIIIDMFYKYNAEFSIFGKPHGISHVAYILILSLFLAYIVYRLIELPFIKIGKLINSFLLDKNHSINR</sequence>
<feature type="transmembrane region" description="Helical" evidence="1">
    <location>
        <begin position="328"/>
        <end position="350"/>
    </location>
</feature>
<feature type="domain" description="Acyltransferase 3" evidence="2">
    <location>
        <begin position="7"/>
        <end position="348"/>
    </location>
</feature>
<keyword evidence="3" id="KW-0012">Acyltransferase</keyword>
<dbReference type="GO" id="GO:0016747">
    <property type="term" value="F:acyltransferase activity, transferring groups other than amino-acyl groups"/>
    <property type="evidence" value="ECO:0007669"/>
    <property type="project" value="InterPro"/>
</dbReference>
<accession>A0A6C8ME68</accession>